<proteinExistence type="predicted"/>
<protein>
    <submittedName>
        <fullName evidence="4">Inhibitor of apoptosis repeat-containing</fullName>
    </submittedName>
</protein>
<feature type="region of interest" description="Disordered" evidence="3">
    <location>
        <begin position="210"/>
        <end position="427"/>
    </location>
</feature>
<keyword evidence="2" id="KW-0862">Zinc</keyword>
<dbReference type="InterPro" id="IPR001370">
    <property type="entry name" value="BIR_rpt"/>
</dbReference>
<dbReference type="CDD" id="cd00022">
    <property type="entry name" value="BIR"/>
    <property type="match status" value="2"/>
</dbReference>
<dbReference type="SUPFAM" id="SSF57924">
    <property type="entry name" value="Inhibitor of apoptosis (IAP) repeat"/>
    <property type="match status" value="2"/>
</dbReference>
<feature type="compositionally biased region" description="Polar residues" evidence="3">
    <location>
        <begin position="591"/>
        <end position="610"/>
    </location>
</feature>
<dbReference type="SMART" id="SM00238">
    <property type="entry name" value="BIR"/>
    <property type="match status" value="2"/>
</dbReference>
<dbReference type="AlphaFoldDB" id="A0A286ULN0"/>
<feature type="compositionally biased region" description="Polar residues" evidence="3">
    <location>
        <begin position="709"/>
        <end position="723"/>
    </location>
</feature>
<dbReference type="Pfam" id="PF00653">
    <property type="entry name" value="BIR"/>
    <property type="match status" value="2"/>
</dbReference>
<feature type="region of interest" description="Disordered" evidence="3">
    <location>
        <begin position="439"/>
        <end position="738"/>
    </location>
</feature>
<feature type="compositionally biased region" description="Low complexity" evidence="3">
    <location>
        <begin position="482"/>
        <end position="500"/>
    </location>
</feature>
<comment type="caution">
    <text evidence="4">The sequence shown here is derived from an EMBL/GenBank/DDBJ whole genome shotgun (WGS) entry which is preliminary data.</text>
</comment>
<reference evidence="4 5" key="1">
    <citation type="journal article" date="2017" name="Mol. Ecol.">
        <title>Comparative and population genomic landscape of Phellinus noxius: A hypervariable fungus causing root rot in trees.</title>
        <authorList>
            <person name="Chung C.L."/>
            <person name="Lee T.J."/>
            <person name="Akiba M."/>
            <person name="Lee H.H."/>
            <person name="Kuo T.H."/>
            <person name="Liu D."/>
            <person name="Ke H.M."/>
            <person name="Yokoi T."/>
            <person name="Roa M.B."/>
            <person name="Lu M.J."/>
            <person name="Chang Y.Y."/>
            <person name="Ann P.J."/>
            <person name="Tsai J.N."/>
            <person name="Chen C.Y."/>
            <person name="Tzean S.S."/>
            <person name="Ota Y."/>
            <person name="Hattori T."/>
            <person name="Sahashi N."/>
            <person name="Liou R.F."/>
            <person name="Kikuchi T."/>
            <person name="Tsai I.J."/>
        </authorList>
    </citation>
    <scope>NUCLEOTIDE SEQUENCE [LARGE SCALE GENOMIC DNA]</scope>
    <source>
        <strain evidence="4 5">FFPRI411160</strain>
    </source>
</reference>
<dbReference type="Gene3D" id="1.10.1170.10">
    <property type="entry name" value="Inhibitor Of Apoptosis Protein (2mihbC-IAP-1), Chain A"/>
    <property type="match status" value="2"/>
</dbReference>
<feature type="compositionally biased region" description="Basic and acidic residues" evidence="3">
    <location>
        <begin position="377"/>
        <end position="392"/>
    </location>
</feature>
<dbReference type="InterPro" id="IPR051190">
    <property type="entry name" value="Baculoviral_IAP"/>
</dbReference>
<dbReference type="OrthoDB" id="2196114at2759"/>
<evidence type="ECO:0000256" key="2">
    <source>
        <dbReference type="ARBA" id="ARBA00022833"/>
    </source>
</evidence>
<feature type="compositionally biased region" description="Basic and acidic residues" evidence="3">
    <location>
        <begin position="327"/>
        <end position="336"/>
    </location>
</feature>
<feature type="compositionally biased region" description="Acidic residues" evidence="3">
    <location>
        <begin position="521"/>
        <end position="537"/>
    </location>
</feature>
<dbReference type="STRING" id="2282107.A0A286ULN0"/>
<feature type="compositionally biased region" description="Basic and acidic residues" evidence="3">
    <location>
        <begin position="210"/>
        <end position="219"/>
    </location>
</feature>
<keyword evidence="1" id="KW-0479">Metal-binding</keyword>
<dbReference type="PROSITE" id="PS50143">
    <property type="entry name" value="BIR_REPEAT_2"/>
    <property type="match status" value="2"/>
</dbReference>
<feature type="compositionally biased region" description="Basic and acidic residues" evidence="3">
    <location>
        <begin position="611"/>
        <end position="624"/>
    </location>
</feature>
<feature type="compositionally biased region" description="Basic residues" evidence="3">
    <location>
        <begin position="290"/>
        <end position="314"/>
    </location>
</feature>
<dbReference type="PANTHER" id="PTHR46771:SF5">
    <property type="entry name" value="DETERIN"/>
    <property type="match status" value="1"/>
</dbReference>
<feature type="compositionally biased region" description="Basic and acidic residues" evidence="3">
    <location>
        <begin position="344"/>
        <end position="354"/>
    </location>
</feature>
<dbReference type="InParanoid" id="A0A286ULN0"/>
<dbReference type="EMBL" id="NBII01000003">
    <property type="protein sequence ID" value="PAV20462.1"/>
    <property type="molecule type" value="Genomic_DNA"/>
</dbReference>
<name>A0A286ULN0_9AGAM</name>
<accession>A0A286ULN0</accession>
<evidence type="ECO:0000313" key="5">
    <source>
        <dbReference type="Proteomes" id="UP000217199"/>
    </source>
</evidence>
<dbReference type="PANTHER" id="PTHR46771">
    <property type="entry name" value="DETERIN"/>
    <property type="match status" value="1"/>
</dbReference>
<gene>
    <name evidence="4" type="ORF">PNOK_0308900</name>
</gene>
<keyword evidence="5" id="KW-1185">Reference proteome</keyword>
<evidence type="ECO:0000256" key="3">
    <source>
        <dbReference type="SAM" id="MobiDB-lite"/>
    </source>
</evidence>
<dbReference type="Proteomes" id="UP000217199">
    <property type="component" value="Unassembled WGS sequence"/>
</dbReference>
<feature type="compositionally biased region" description="Basic and acidic residues" evidence="3">
    <location>
        <begin position="538"/>
        <end position="550"/>
    </location>
</feature>
<organism evidence="4 5">
    <name type="scientific">Pyrrhoderma noxium</name>
    <dbReference type="NCBI Taxonomy" id="2282107"/>
    <lineage>
        <taxon>Eukaryota</taxon>
        <taxon>Fungi</taxon>
        <taxon>Dikarya</taxon>
        <taxon>Basidiomycota</taxon>
        <taxon>Agaricomycotina</taxon>
        <taxon>Agaricomycetes</taxon>
        <taxon>Hymenochaetales</taxon>
        <taxon>Hymenochaetaceae</taxon>
        <taxon>Pyrrhoderma</taxon>
    </lineage>
</organism>
<feature type="compositionally biased region" description="Polar residues" evidence="3">
    <location>
        <begin position="414"/>
        <end position="423"/>
    </location>
</feature>
<evidence type="ECO:0000256" key="1">
    <source>
        <dbReference type="ARBA" id="ARBA00022723"/>
    </source>
</evidence>
<feature type="compositionally biased region" description="Polar residues" evidence="3">
    <location>
        <begin position="626"/>
        <end position="637"/>
    </location>
</feature>
<feature type="compositionally biased region" description="Acidic residues" evidence="3">
    <location>
        <begin position="270"/>
        <end position="284"/>
    </location>
</feature>
<dbReference type="GO" id="GO:0046872">
    <property type="term" value="F:metal ion binding"/>
    <property type="evidence" value="ECO:0007669"/>
    <property type="project" value="UniProtKB-KW"/>
</dbReference>
<evidence type="ECO:0000313" key="4">
    <source>
        <dbReference type="EMBL" id="PAV20462.1"/>
    </source>
</evidence>
<feature type="compositionally biased region" description="Acidic residues" evidence="3">
    <location>
        <begin position="442"/>
        <end position="453"/>
    </location>
</feature>
<sequence>MEVYEGRLHSFDKPKSKSKAAASRTWPHPDTFVANPKSLAEAGFYYNPGKDNVDNVKCFICGRELGGWTENDNPFEVHVNKAPRCPWAVARCSLEFDVDSDGNFILQDTTRLPTNKFLEKARLDTFGVKQKWWPHDSVKNHGATSKQMAKAGFVYTPQIPGDDTATCFYCNLSLSGWDADDDPTEEHHKREEKSGSPCYFFKSEDQLIKQAQEKADKASRKSQAAKTALNVFEDSEEEAPAPPKRGRPKSTAVASSTSNRKKSTKPPVIIDDDVPSDELEEDDDPSLKVKPTKASRKSTKKPTTKASKSSKGKGRAAAPSEVEEEDNARTEPETKPTRTRTKTSTKEKAREVEKPPSIVDGKPPSKYEDFTININTAEEKRKGRPKAKEKGKASGPGKSRSKSKSRSAAEDSDLSSVPESQSKPLLRAAKRISSIAEAAVEDKDELSGEESELADLGPRQGLAKKAQDGLLTSRTFVRDKPSSVGSVIGKSSSGRAKAGSLTLQKAAPLERSLSKTSRANEDEEQVEESASEMEVDGDDHGMPPEEDHIPSDASTNNGEEPEPSSPSPSLPAPKSLSDFKIGPPRGAKPLTASSKLRTSFRSANNSQDLGKSSRKDAPKAKEQDENGGSASKSNQSEVALGKRMNKLLAKEVVPPSSDYNMDVDDGAIQNPLQSVKPRSVNNSQSAPEKHTLPTRTPSPRPVTPEAQILRSSPQPNYSLSNQNQGQEQEDRREEEEREIIKRQLLANVPPSPAAAFLPALASKPLVQAKSLTEEERAMTVEQWIRHEMLLQHKQLQEDGEKRIKAFLEAAEEVRARIEAL</sequence>